<organism evidence="2 3">
    <name type="scientific">Verticiella sediminum</name>
    <dbReference type="NCBI Taxonomy" id="1247510"/>
    <lineage>
        <taxon>Bacteria</taxon>
        <taxon>Pseudomonadati</taxon>
        <taxon>Pseudomonadota</taxon>
        <taxon>Betaproteobacteria</taxon>
        <taxon>Burkholderiales</taxon>
        <taxon>Alcaligenaceae</taxon>
        <taxon>Verticiella</taxon>
    </lineage>
</organism>
<keyword evidence="3" id="KW-1185">Reference proteome</keyword>
<dbReference type="Proteomes" id="UP000318405">
    <property type="component" value="Unassembled WGS sequence"/>
</dbReference>
<feature type="domain" description="Serine aminopeptidase S33" evidence="1">
    <location>
        <begin position="45"/>
        <end position="301"/>
    </location>
</feature>
<name>A0A556ARP3_9BURK</name>
<protein>
    <submittedName>
        <fullName evidence="2">Alpha/beta hydrolase</fullName>
    </submittedName>
</protein>
<dbReference type="AlphaFoldDB" id="A0A556ARP3"/>
<gene>
    <name evidence="2" type="ORF">FOZ76_11585</name>
</gene>
<proteinExistence type="predicted"/>
<sequence>MPSVASGDAHGAAGAAICAQGGQVNWLTARDGRRVRTAFFPVADAAGHVLLLNGRTEFIEKYLETIASLRERGLAVWTLDWRGQGRSERLLDDAERGHAGSFDDFVDDLDRYLTTSVLPGAAGAPLMLLAHSMGGNIGLRFLHGHQHHFQRAVFSAPMVAFHVGKLPRPLARLLAGAMCATGRAGAYAMGQGPAASHPVFDDNPLTSCPERFARLQRLLEDDPESRLGGVTWGWLSAALRSTALTDAPGFARQLRIPLLVFVAQQERIVDNAAIGRFVGALPAGRLVEIPGARHELLCERDEPRSMVWREIDRFLDVRARPPDAVLGMA</sequence>
<dbReference type="GO" id="GO:0016787">
    <property type="term" value="F:hydrolase activity"/>
    <property type="evidence" value="ECO:0007669"/>
    <property type="project" value="UniProtKB-KW"/>
</dbReference>
<accession>A0A556ARP3</accession>
<dbReference type="InterPro" id="IPR022742">
    <property type="entry name" value="Hydrolase_4"/>
</dbReference>
<keyword evidence="2" id="KW-0378">Hydrolase</keyword>
<comment type="caution">
    <text evidence="2">The sequence shown here is derived from an EMBL/GenBank/DDBJ whole genome shotgun (WGS) entry which is preliminary data.</text>
</comment>
<dbReference type="EMBL" id="VLTJ01000022">
    <property type="protein sequence ID" value="TSH95095.1"/>
    <property type="molecule type" value="Genomic_DNA"/>
</dbReference>
<evidence type="ECO:0000313" key="3">
    <source>
        <dbReference type="Proteomes" id="UP000318405"/>
    </source>
</evidence>
<dbReference type="Pfam" id="PF12146">
    <property type="entry name" value="Hydrolase_4"/>
    <property type="match status" value="1"/>
</dbReference>
<dbReference type="SUPFAM" id="SSF53474">
    <property type="entry name" value="alpha/beta-Hydrolases"/>
    <property type="match status" value="1"/>
</dbReference>
<dbReference type="InterPro" id="IPR051044">
    <property type="entry name" value="MAG_DAG_Lipase"/>
</dbReference>
<dbReference type="OrthoDB" id="9806902at2"/>
<dbReference type="Gene3D" id="3.40.50.1820">
    <property type="entry name" value="alpha/beta hydrolase"/>
    <property type="match status" value="1"/>
</dbReference>
<evidence type="ECO:0000259" key="1">
    <source>
        <dbReference type="Pfam" id="PF12146"/>
    </source>
</evidence>
<evidence type="ECO:0000313" key="2">
    <source>
        <dbReference type="EMBL" id="TSH95095.1"/>
    </source>
</evidence>
<dbReference type="InterPro" id="IPR029058">
    <property type="entry name" value="AB_hydrolase_fold"/>
</dbReference>
<reference evidence="2 3" key="1">
    <citation type="submission" date="2019-07" db="EMBL/GenBank/DDBJ databases">
        <title>Qingshengfaniella alkalisoli gen. nov., sp. nov., isolated from saline soil.</title>
        <authorList>
            <person name="Xu L."/>
            <person name="Huang X.-X."/>
            <person name="Sun J.-Q."/>
        </authorList>
    </citation>
    <scope>NUCLEOTIDE SEQUENCE [LARGE SCALE GENOMIC DNA]</scope>
    <source>
        <strain evidence="2 3">DSM 27279</strain>
    </source>
</reference>
<dbReference type="PANTHER" id="PTHR11614">
    <property type="entry name" value="PHOSPHOLIPASE-RELATED"/>
    <property type="match status" value="1"/>
</dbReference>